<protein>
    <submittedName>
        <fullName evidence="4">Diaminopropionate ammonia-lyase</fullName>
    </submittedName>
</protein>
<organism evidence="4 5">
    <name type="scientific">Pseudovibrio ascidiaceicola</name>
    <dbReference type="NCBI Taxonomy" id="285279"/>
    <lineage>
        <taxon>Bacteria</taxon>
        <taxon>Pseudomonadati</taxon>
        <taxon>Pseudomonadota</taxon>
        <taxon>Alphaproteobacteria</taxon>
        <taxon>Hyphomicrobiales</taxon>
        <taxon>Stappiaceae</taxon>
        <taxon>Pseudovibrio</taxon>
    </lineage>
</organism>
<dbReference type="Gene3D" id="3.40.50.1100">
    <property type="match status" value="2"/>
</dbReference>
<name>A0A1I4FN22_9HYPH</name>
<dbReference type="SUPFAM" id="SSF53686">
    <property type="entry name" value="Tryptophan synthase beta subunit-like PLP-dependent enzymes"/>
    <property type="match status" value="1"/>
</dbReference>
<evidence type="ECO:0000256" key="2">
    <source>
        <dbReference type="ARBA" id="ARBA00022898"/>
    </source>
</evidence>
<gene>
    <name evidence="4" type="ORF">SAMN04488518_12028</name>
</gene>
<dbReference type="EMBL" id="FOSK01000020">
    <property type="protein sequence ID" value="SFL18913.1"/>
    <property type="molecule type" value="Genomic_DNA"/>
</dbReference>
<evidence type="ECO:0000313" key="4">
    <source>
        <dbReference type="EMBL" id="SFL18913.1"/>
    </source>
</evidence>
<dbReference type="InterPro" id="IPR001926">
    <property type="entry name" value="TrpB-like_PALP"/>
</dbReference>
<comment type="caution">
    <text evidence="4">The sequence shown here is derived from an EMBL/GenBank/DDBJ whole genome shotgun (WGS) entry which is preliminary data.</text>
</comment>
<keyword evidence="2" id="KW-0663">Pyridoxal phosphate</keyword>
<evidence type="ECO:0000259" key="3">
    <source>
        <dbReference type="Pfam" id="PF00291"/>
    </source>
</evidence>
<sequence length="401" mass="43541">MQEIELDEHIEAIVTPQASPMRSPLFDEAAASRVVKFHASMEQYKATPLANLKGLAKKIGVGSLHVKDESYRFGLNAFKVVGGVYGLANVLAKYLGLDFETLDFEDLKAPEHREKLDAVTIVSATDGNHGCGLAWAGKELSCKVAIHMPKGSAEARVNALRELGAEVFVTDLNYDDTLRVVIDKAAKDGKQLHVQDQAWEGYEDIPNWISQGYMTIAYEALNQLYFSGDKAPTHVFLQAGAGSMAVGLAAYLTNVLSKNPPKIILMEARNASCYFASMRKGEAVRIMGDLETIMAGLSVGEMNTEAFKILPSILTGYLSCSDQMSRNGTRLLAAPVGDDPKVVSGESGSLGAGILYHLMTNQHATELRKALELNATSRVLLFSTEGNTDPELYDEIVYGAR</sequence>
<reference evidence="4 5" key="1">
    <citation type="submission" date="2016-10" db="EMBL/GenBank/DDBJ databases">
        <authorList>
            <person name="Varghese N."/>
            <person name="Submissions S."/>
        </authorList>
    </citation>
    <scope>NUCLEOTIDE SEQUENCE [LARGE SCALE GENOMIC DNA]</scope>
    <source>
        <strain evidence="4 5">DSM 16392</strain>
    </source>
</reference>
<comment type="cofactor">
    <cofactor evidence="1">
        <name>pyridoxal 5'-phosphate</name>
        <dbReference type="ChEBI" id="CHEBI:597326"/>
    </cofactor>
</comment>
<feature type="domain" description="Tryptophan synthase beta chain-like PALP" evidence="3">
    <location>
        <begin position="44"/>
        <end position="334"/>
    </location>
</feature>
<dbReference type="InterPro" id="IPR036052">
    <property type="entry name" value="TrpB-like_PALP_sf"/>
</dbReference>
<dbReference type="PANTHER" id="PTHR42937:SF1">
    <property type="entry name" value="DIAMINOPROPIONATE AMMONIA-LYASE"/>
    <property type="match status" value="1"/>
</dbReference>
<dbReference type="InterPro" id="IPR010081">
    <property type="entry name" value="DiNH2opropionate_NH3_lyase"/>
</dbReference>
<proteinExistence type="predicted"/>
<dbReference type="RefSeq" id="WP_093524003.1">
    <property type="nucleotide sequence ID" value="NZ_FOSK01000020.1"/>
</dbReference>
<dbReference type="Pfam" id="PF00291">
    <property type="entry name" value="PALP"/>
    <property type="match status" value="1"/>
</dbReference>
<keyword evidence="5" id="KW-1185">Reference proteome</keyword>
<dbReference type="CDD" id="cd00640">
    <property type="entry name" value="Trp-synth-beta_II"/>
    <property type="match status" value="1"/>
</dbReference>
<evidence type="ECO:0000256" key="1">
    <source>
        <dbReference type="ARBA" id="ARBA00001933"/>
    </source>
</evidence>
<evidence type="ECO:0000313" key="5">
    <source>
        <dbReference type="Proteomes" id="UP000199598"/>
    </source>
</evidence>
<dbReference type="NCBIfam" id="TIGR01747">
    <property type="entry name" value="diampropi_NH3ly"/>
    <property type="match status" value="1"/>
</dbReference>
<dbReference type="PANTHER" id="PTHR42937">
    <property type="match status" value="1"/>
</dbReference>
<dbReference type="NCBIfam" id="NF006058">
    <property type="entry name" value="PRK08206.1"/>
    <property type="match status" value="1"/>
</dbReference>
<dbReference type="Proteomes" id="UP000199598">
    <property type="component" value="Unassembled WGS sequence"/>
</dbReference>
<accession>A0A1I4FN22</accession>